<keyword evidence="5" id="KW-0472">Membrane</keyword>
<evidence type="ECO:0000256" key="4">
    <source>
        <dbReference type="ARBA" id="ARBA00022989"/>
    </source>
</evidence>
<evidence type="ECO:0000256" key="5">
    <source>
        <dbReference type="ARBA" id="ARBA00023136"/>
    </source>
</evidence>
<dbReference type="OrthoDB" id="1890790at2759"/>
<keyword evidence="3" id="KW-0547">Nucleotide-binding</keyword>
<dbReference type="GO" id="GO:0001653">
    <property type="term" value="F:peptide receptor activity"/>
    <property type="evidence" value="ECO:0007669"/>
    <property type="project" value="TreeGrafter"/>
</dbReference>
<dbReference type="GO" id="GO:0005886">
    <property type="term" value="C:plasma membrane"/>
    <property type="evidence" value="ECO:0007669"/>
    <property type="project" value="TreeGrafter"/>
</dbReference>
<dbReference type="CDD" id="cd07302">
    <property type="entry name" value="CHD"/>
    <property type="match status" value="1"/>
</dbReference>
<keyword evidence="6" id="KW-0456">Lyase</keyword>
<evidence type="ECO:0000313" key="9">
    <source>
        <dbReference type="Proteomes" id="UP000269721"/>
    </source>
</evidence>
<keyword evidence="4" id="KW-1133">Transmembrane helix</keyword>
<dbReference type="InterPro" id="IPR001054">
    <property type="entry name" value="A/G_cyclase"/>
</dbReference>
<dbReference type="GO" id="GO:0004016">
    <property type="term" value="F:adenylate cyclase activity"/>
    <property type="evidence" value="ECO:0007669"/>
    <property type="project" value="TreeGrafter"/>
</dbReference>
<evidence type="ECO:0000256" key="1">
    <source>
        <dbReference type="ARBA" id="ARBA00004370"/>
    </source>
</evidence>
<feature type="domain" description="Guanylate cyclase" evidence="7">
    <location>
        <begin position="17"/>
        <end position="73"/>
    </location>
</feature>
<evidence type="ECO:0000256" key="6">
    <source>
        <dbReference type="ARBA" id="ARBA00023239"/>
    </source>
</evidence>
<dbReference type="GO" id="GO:0035556">
    <property type="term" value="P:intracellular signal transduction"/>
    <property type="evidence" value="ECO:0007669"/>
    <property type="project" value="InterPro"/>
</dbReference>
<dbReference type="SUPFAM" id="SSF55073">
    <property type="entry name" value="Nucleotide cyclase"/>
    <property type="match status" value="1"/>
</dbReference>
<proteinExistence type="predicted"/>
<organism evidence="8 9">
    <name type="scientific">Blyttiomyces helicus</name>
    <dbReference type="NCBI Taxonomy" id="388810"/>
    <lineage>
        <taxon>Eukaryota</taxon>
        <taxon>Fungi</taxon>
        <taxon>Fungi incertae sedis</taxon>
        <taxon>Chytridiomycota</taxon>
        <taxon>Chytridiomycota incertae sedis</taxon>
        <taxon>Chytridiomycetes</taxon>
        <taxon>Chytridiomycetes incertae sedis</taxon>
        <taxon>Blyttiomyces</taxon>
    </lineage>
</organism>
<sequence>MLISKPVFSPPLAFKVGDTVNTASRMESSSKHMCIHISDTTYDLLDKSAFNISPPDVMEIKGKGTMTTYWVKGRK</sequence>
<dbReference type="GO" id="GO:0004383">
    <property type="term" value="F:guanylate cyclase activity"/>
    <property type="evidence" value="ECO:0007669"/>
    <property type="project" value="TreeGrafter"/>
</dbReference>
<dbReference type="Proteomes" id="UP000269721">
    <property type="component" value="Unassembled WGS sequence"/>
</dbReference>
<comment type="subcellular location">
    <subcellularLocation>
        <location evidence="1">Membrane</location>
    </subcellularLocation>
</comment>
<dbReference type="InterPro" id="IPR029787">
    <property type="entry name" value="Nucleotide_cyclase"/>
</dbReference>
<dbReference type="EMBL" id="ML000641">
    <property type="protein sequence ID" value="RKO83972.1"/>
    <property type="molecule type" value="Genomic_DNA"/>
</dbReference>
<gene>
    <name evidence="8" type="ORF">BDK51DRAFT_42572</name>
</gene>
<dbReference type="GO" id="GO:0007168">
    <property type="term" value="P:receptor guanylyl cyclase signaling pathway"/>
    <property type="evidence" value="ECO:0007669"/>
    <property type="project" value="TreeGrafter"/>
</dbReference>
<evidence type="ECO:0000313" key="8">
    <source>
        <dbReference type="EMBL" id="RKO83972.1"/>
    </source>
</evidence>
<evidence type="ECO:0000256" key="2">
    <source>
        <dbReference type="ARBA" id="ARBA00022692"/>
    </source>
</evidence>
<evidence type="ECO:0000259" key="7">
    <source>
        <dbReference type="Pfam" id="PF00211"/>
    </source>
</evidence>
<dbReference type="Pfam" id="PF00211">
    <property type="entry name" value="Guanylate_cyc"/>
    <property type="match status" value="1"/>
</dbReference>
<name>A0A4P9VXL2_9FUNG</name>
<dbReference type="PANTHER" id="PTHR11920">
    <property type="entry name" value="GUANYLYL CYCLASE"/>
    <property type="match status" value="1"/>
</dbReference>
<keyword evidence="2" id="KW-0812">Transmembrane</keyword>
<dbReference type="GO" id="GO:0000166">
    <property type="term" value="F:nucleotide binding"/>
    <property type="evidence" value="ECO:0007669"/>
    <property type="project" value="UniProtKB-KW"/>
</dbReference>
<dbReference type="InterPro" id="IPR050401">
    <property type="entry name" value="Cyclic_nucleotide_synthase"/>
</dbReference>
<protein>
    <recommendedName>
        <fullName evidence="7">Guanylate cyclase domain-containing protein</fullName>
    </recommendedName>
</protein>
<dbReference type="PANTHER" id="PTHR11920:SF502">
    <property type="entry name" value="GUANYLATE CYCLASE"/>
    <property type="match status" value="1"/>
</dbReference>
<dbReference type="AlphaFoldDB" id="A0A4P9VXL2"/>
<reference evidence="9" key="1">
    <citation type="journal article" date="2018" name="Nat. Microbiol.">
        <title>Leveraging single-cell genomics to expand the fungal tree of life.</title>
        <authorList>
            <person name="Ahrendt S.R."/>
            <person name="Quandt C.A."/>
            <person name="Ciobanu D."/>
            <person name="Clum A."/>
            <person name="Salamov A."/>
            <person name="Andreopoulos B."/>
            <person name="Cheng J.F."/>
            <person name="Woyke T."/>
            <person name="Pelin A."/>
            <person name="Henrissat B."/>
            <person name="Reynolds N.K."/>
            <person name="Benny G.L."/>
            <person name="Smith M.E."/>
            <person name="James T.Y."/>
            <person name="Grigoriev I.V."/>
        </authorList>
    </citation>
    <scope>NUCLEOTIDE SEQUENCE [LARGE SCALE GENOMIC DNA]</scope>
</reference>
<evidence type="ECO:0000256" key="3">
    <source>
        <dbReference type="ARBA" id="ARBA00022741"/>
    </source>
</evidence>
<accession>A0A4P9VXL2</accession>
<keyword evidence="9" id="KW-1185">Reference proteome</keyword>
<dbReference type="Gene3D" id="3.30.70.1230">
    <property type="entry name" value="Nucleotide cyclase"/>
    <property type="match status" value="1"/>
</dbReference>